<evidence type="ECO:0000256" key="8">
    <source>
        <dbReference type="ARBA" id="ARBA00023159"/>
    </source>
</evidence>
<protein>
    <submittedName>
        <fullName evidence="15">GATA-binding factor 3</fullName>
    </submittedName>
</protein>
<dbReference type="GO" id="GO:0000122">
    <property type="term" value="P:negative regulation of transcription by RNA polymerase II"/>
    <property type="evidence" value="ECO:0007669"/>
    <property type="project" value="TreeGrafter"/>
</dbReference>
<dbReference type="RefSeq" id="XP_028966534.1">
    <property type="nucleotide sequence ID" value="XM_029110701.1"/>
</dbReference>
<dbReference type="Pfam" id="PF00320">
    <property type="entry name" value="GATA"/>
    <property type="match status" value="2"/>
</dbReference>
<dbReference type="PANTHER" id="PTHR10071:SF337">
    <property type="entry name" value="GATA-BINDING FACTOR A"/>
    <property type="match status" value="1"/>
</dbReference>
<dbReference type="GO" id="GO:0045944">
    <property type="term" value="P:positive regulation of transcription by RNA polymerase II"/>
    <property type="evidence" value="ECO:0007669"/>
    <property type="project" value="TreeGrafter"/>
</dbReference>
<feature type="compositionally biased region" description="Polar residues" evidence="12">
    <location>
        <begin position="28"/>
        <end position="41"/>
    </location>
</feature>
<dbReference type="FunFam" id="3.30.50.10:FF:000001">
    <property type="entry name" value="GATA transcription factor (GATAd)"/>
    <property type="match status" value="1"/>
</dbReference>
<keyword evidence="5" id="KW-0862">Zinc</keyword>
<accession>A0AAJ7SDK5</accession>
<keyword evidence="3" id="KW-0677">Repeat</keyword>
<evidence type="ECO:0000256" key="7">
    <source>
        <dbReference type="ARBA" id="ARBA00023125"/>
    </source>
</evidence>
<feature type="region of interest" description="Disordered" evidence="12">
    <location>
        <begin position="213"/>
        <end position="248"/>
    </location>
</feature>
<keyword evidence="6" id="KW-0805">Transcription regulation</keyword>
<dbReference type="PROSITE" id="PS50114">
    <property type="entry name" value="GATA_ZN_FINGER_2"/>
    <property type="match status" value="2"/>
</dbReference>
<dbReference type="FunFam" id="3.30.50.10:FF:000032">
    <property type="entry name" value="Transcription factor GATA-3"/>
    <property type="match status" value="1"/>
</dbReference>
<dbReference type="InterPro" id="IPR039355">
    <property type="entry name" value="Transcription_factor_GATA"/>
</dbReference>
<dbReference type="GeneID" id="100897293"/>
<feature type="compositionally biased region" description="Polar residues" evidence="12">
    <location>
        <begin position="49"/>
        <end position="62"/>
    </location>
</feature>
<evidence type="ECO:0000256" key="12">
    <source>
        <dbReference type="SAM" id="MobiDB-lite"/>
    </source>
</evidence>
<dbReference type="GO" id="GO:0000981">
    <property type="term" value="F:DNA-binding transcription factor activity, RNA polymerase II-specific"/>
    <property type="evidence" value="ECO:0007669"/>
    <property type="project" value="TreeGrafter"/>
</dbReference>
<name>A0AAJ7SDK5_9ACAR</name>
<feature type="compositionally biased region" description="Low complexity" evidence="12">
    <location>
        <begin position="215"/>
        <end position="241"/>
    </location>
</feature>
<dbReference type="GO" id="GO:0005634">
    <property type="term" value="C:nucleus"/>
    <property type="evidence" value="ECO:0007669"/>
    <property type="project" value="UniProtKB-SubCell"/>
</dbReference>
<feature type="compositionally biased region" description="Basic and acidic residues" evidence="12">
    <location>
        <begin position="81"/>
        <end position="93"/>
    </location>
</feature>
<feature type="region of interest" description="Disordered" evidence="12">
    <location>
        <begin position="1"/>
        <end position="96"/>
    </location>
</feature>
<feature type="domain" description="GATA-type" evidence="13">
    <location>
        <begin position="294"/>
        <end position="353"/>
    </location>
</feature>
<feature type="region of interest" description="Disordered" evidence="12">
    <location>
        <begin position="406"/>
        <end position="426"/>
    </location>
</feature>
<dbReference type="KEGG" id="goe:100897293"/>
<sequence length="540" mass="58788">MRKLLSSYGNEPERVESPDWIKDDTLGVGTSTPPHQRSSSGHADEEMQSDQTSPKSQLQEDSNLLHDYSRQQNQSNQENPEDIRNSPKTEDLSKNGLHGDIATQIANDFSAQHYTVPETYTTQDPNTDPYVSAYTLGEDLSMNSPHMSLESTVLRYPSSGSSNQASTIVHHQPFNRDLNTSEANTVQYTQHQADPVYSPPSPQYTAAKMYHQQNSFSSDAASTPSSPSTPHSSFWPTPSSTANGHEMQTSARGVYQPSAFIMEPPGNFDGSSFPYGPGGASLSSRSGIDMEMYAGEGRECVNCGAISTPLWRRDGTGHYLCNACGLYNKMNGAHRPIIKTPRRLSPSLQSASRRAGLTCSNCQTTNTSLWRRNNVGEPVCNACGLYFRLHGVPRPLTMKKDTIQTRKRKPKCSPNQQQPKQMHELRDSATVTVADVDSLMGPGSKMSLVSPGLGQMTFPTSSQALPLSQTVPYLQNTSPQTVGVGVLQAMTPVMSSLATSLSGMFTNPLATTADPRGVSPGSFLIGAQSIKEDVERNNHM</sequence>
<keyword evidence="4 11" id="KW-0863">Zinc-finger</keyword>
<dbReference type="Proteomes" id="UP000694867">
    <property type="component" value="Unplaced"/>
</dbReference>
<keyword evidence="2" id="KW-0479">Metal-binding</keyword>
<dbReference type="CDD" id="cd00202">
    <property type="entry name" value="ZnF_GATA"/>
    <property type="match status" value="2"/>
</dbReference>
<evidence type="ECO:0000256" key="1">
    <source>
        <dbReference type="ARBA" id="ARBA00004123"/>
    </source>
</evidence>
<keyword evidence="9" id="KW-0804">Transcription</keyword>
<organism evidence="14 15">
    <name type="scientific">Galendromus occidentalis</name>
    <name type="common">western predatory mite</name>
    <dbReference type="NCBI Taxonomy" id="34638"/>
    <lineage>
        <taxon>Eukaryota</taxon>
        <taxon>Metazoa</taxon>
        <taxon>Ecdysozoa</taxon>
        <taxon>Arthropoda</taxon>
        <taxon>Chelicerata</taxon>
        <taxon>Arachnida</taxon>
        <taxon>Acari</taxon>
        <taxon>Parasitiformes</taxon>
        <taxon>Mesostigmata</taxon>
        <taxon>Gamasina</taxon>
        <taxon>Phytoseioidea</taxon>
        <taxon>Phytoseiidae</taxon>
        <taxon>Typhlodrominae</taxon>
        <taxon>Galendromus</taxon>
    </lineage>
</organism>
<dbReference type="GO" id="GO:0045165">
    <property type="term" value="P:cell fate commitment"/>
    <property type="evidence" value="ECO:0007669"/>
    <property type="project" value="TreeGrafter"/>
</dbReference>
<dbReference type="InterPro" id="IPR000679">
    <property type="entry name" value="Znf_GATA"/>
</dbReference>
<evidence type="ECO:0000256" key="3">
    <source>
        <dbReference type="ARBA" id="ARBA00022737"/>
    </source>
</evidence>
<evidence type="ECO:0000256" key="5">
    <source>
        <dbReference type="ARBA" id="ARBA00022833"/>
    </source>
</evidence>
<proteinExistence type="predicted"/>
<evidence type="ECO:0000256" key="11">
    <source>
        <dbReference type="PROSITE-ProRule" id="PRU00094"/>
    </source>
</evidence>
<evidence type="ECO:0000259" key="13">
    <source>
        <dbReference type="PROSITE" id="PS50114"/>
    </source>
</evidence>
<evidence type="ECO:0000256" key="6">
    <source>
        <dbReference type="ARBA" id="ARBA00023015"/>
    </source>
</evidence>
<evidence type="ECO:0000256" key="4">
    <source>
        <dbReference type="ARBA" id="ARBA00022771"/>
    </source>
</evidence>
<keyword evidence="10" id="KW-0539">Nucleus</keyword>
<evidence type="ECO:0000313" key="14">
    <source>
        <dbReference type="Proteomes" id="UP000694867"/>
    </source>
</evidence>
<dbReference type="AlphaFoldDB" id="A0AAJ7SDK5"/>
<dbReference type="InterPro" id="IPR013088">
    <property type="entry name" value="Znf_NHR/GATA"/>
</dbReference>
<dbReference type="Gene3D" id="3.30.50.10">
    <property type="entry name" value="Erythroid Transcription Factor GATA-1, subunit A"/>
    <property type="match status" value="2"/>
</dbReference>
<evidence type="ECO:0000313" key="15">
    <source>
        <dbReference type="RefSeq" id="XP_028966534.1"/>
    </source>
</evidence>
<feature type="domain" description="GATA-type" evidence="13">
    <location>
        <begin position="353"/>
        <end position="406"/>
    </location>
</feature>
<evidence type="ECO:0000256" key="10">
    <source>
        <dbReference type="ARBA" id="ARBA00023242"/>
    </source>
</evidence>
<gene>
    <name evidence="15" type="primary">LOC100897293</name>
</gene>
<comment type="subcellular location">
    <subcellularLocation>
        <location evidence="1">Nucleus</location>
    </subcellularLocation>
</comment>
<keyword evidence="7" id="KW-0238">DNA-binding</keyword>
<reference evidence="15" key="1">
    <citation type="submission" date="2025-08" db="UniProtKB">
        <authorList>
            <consortium name="RefSeq"/>
        </authorList>
    </citation>
    <scope>IDENTIFICATION</scope>
</reference>
<dbReference type="GO" id="GO:0008270">
    <property type="term" value="F:zinc ion binding"/>
    <property type="evidence" value="ECO:0007669"/>
    <property type="project" value="UniProtKB-KW"/>
</dbReference>
<dbReference type="SUPFAM" id="SSF57716">
    <property type="entry name" value="Glucocorticoid receptor-like (DNA-binding domain)"/>
    <property type="match status" value="2"/>
</dbReference>
<dbReference type="PROSITE" id="PS00344">
    <property type="entry name" value="GATA_ZN_FINGER_1"/>
    <property type="match status" value="2"/>
</dbReference>
<dbReference type="SMART" id="SM00401">
    <property type="entry name" value="ZnF_GATA"/>
    <property type="match status" value="2"/>
</dbReference>
<evidence type="ECO:0000256" key="9">
    <source>
        <dbReference type="ARBA" id="ARBA00023163"/>
    </source>
</evidence>
<dbReference type="PRINTS" id="PR00619">
    <property type="entry name" value="GATAZNFINGER"/>
</dbReference>
<dbReference type="PANTHER" id="PTHR10071">
    <property type="entry name" value="TRANSCRIPTION FACTOR GATA FAMILY MEMBER"/>
    <property type="match status" value="1"/>
</dbReference>
<dbReference type="GO" id="GO:0000978">
    <property type="term" value="F:RNA polymerase II cis-regulatory region sequence-specific DNA binding"/>
    <property type="evidence" value="ECO:0007669"/>
    <property type="project" value="TreeGrafter"/>
</dbReference>
<evidence type="ECO:0000256" key="2">
    <source>
        <dbReference type="ARBA" id="ARBA00022723"/>
    </source>
</evidence>
<keyword evidence="14" id="KW-1185">Reference proteome</keyword>
<feature type="compositionally biased region" description="Basic and acidic residues" evidence="12">
    <location>
        <begin position="11"/>
        <end position="25"/>
    </location>
</feature>
<keyword evidence="8" id="KW-0010">Activator</keyword>